<protein>
    <submittedName>
        <fullName evidence="3">Cell wall-binding protein</fullName>
    </submittedName>
</protein>
<accession>A0A0N0UWZ3</accession>
<dbReference type="Proteomes" id="UP000037977">
    <property type="component" value="Unassembled WGS sequence"/>
</dbReference>
<reference evidence="3 4" key="1">
    <citation type="submission" date="2015-07" db="EMBL/GenBank/DDBJ databases">
        <title>Genome sequencing project for genomic taxonomy and phylogenomics of Bacillus-like bacteria.</title>
        <authorList>
            <person name="Liu B."/>
            <person name="Wang J."/>
            <person name="Zhu Y."/>
            <person name="Liu G."/>
            <person name="Chen Q."/>
            <person name="Chen Z."/>
            <person name="Che J."/>
            <person name="Ge C."/>
            <person name="Shi H."/>
            <person name="Pan Z."/>
            <person name="Liu X."/>
        </authorList>
    </citation>
    <scope>NUCLEOTIDE SEQUENCE [LARGE SCALE GENOMIC DNA]</scope>
    <source>
        <strain evidence="3 4">DSM 54</strain>
    </source>
</reference>
<comment type="caution">
    <text evidence="3">The sequence shown here is derived from an EMBL/GenBank/DDBJ whole genome shotgun (WGS) entry which is preliminary data.</text>
</comment>
<name>A0A0N0UWZ3_9BACI</name>
<feature type="chain" id="PRO_5005860679" evidence="2">
    <location>
        <begin position="24"/>
        <end position="1322"/>
    </location>
</feature>
<proteinExistence type="predicted"/>
<keyword evidence="4" id="KW-1185">Reference proteome</keyword>
<dbReference type="OrthoDB" id="2724023at2"/>
<gene>
    <name evidence="3" type="ORF">ADM90_03015</name>
</gene>
<organism evidence="3 4">
    <name type="scientific">Lysinibacillus macroides</name>
    <dbReference type="NCBI Taxonomy" id="33935"/>
    <lineage>
        <taxon>Bacteria</taxon>
        <taxon>Bacillati</taxon>
        <taxon>Bacillota</taxon>
        <taxon>Bacilli</taxon>
        <taxon>Bacillales</taxon>
        <taxon>Bacillaceae</taxon>
        <taxon>Lysinibacillus</taxon>
    </lineage>
</organism>
<evidence type="ECO:0000256" key="2">
    <source>
        <dbReference type="SAM" id="SignalP"/>
    </source>
</evidence>
<feature type="signal peptide" evidence="2">
    <location>
        <begin position="1"/>
        <end position="23"/>
    </location>
</feature>
<evidence type="ECO:0000313" key="4">
    <source>
        <dbReference type="Proteomes" id="UP000037977"/>
    </source>
</evidence>
<keyword evidence="1" id="KW-0175">Coiled coil</keyword>
<evidence type="ECO:0000256" key="1">
    <source>
        <dbReference type="SAM" id="Coils"/>
    </source>
</evidence>
<keyword evidence="2" id="KW-0732">Signal</keyword>
<sequence length="1322" mass="146737">MNRKLTAGVIAGLLLTPTAIANAQENDAQPRVMTQTEQVAPVMTVAANTAKEQIIARLGKLSENSTDDEMAIAKEDLIIVKNSSDFDFTEEELIEAKYNYIKEQRRLLGELKTIGDSINAISYTSKNFLQEVTNAKDKYEKFLGNAQQEKSYLYVQDQFRQVIVEALENGEEALVSAIRGTTLQYGYDETGRNNYFKGKGFDIAKLVKLENDATAVNGATDTLDAFVTNANADYETVLNALNAITVAYDVLTPDQKKAVAAYHPADATITPYKQYTDVQAKVGAASKVAISIADLEKKKPDDFKTATNFTSAVAAIEKSYNALDETLQKWVTNYDTFKPYQEAADISKRIAALRVSSDEAYRTEVGELDTKYKALTEKAKEFVKNVADLEQATTNIAAAKSIEALIAAIENESNKVEAIQKAREAYDASSNHKDVKKIVNNLATLVQLEKDYQASLKVEKLITELDPASTTFEKKTLAAYAAFEKLTENEQKFVKEAEQLKLFYKYAEASKQANALKPTASDYQTKLAEVKVSIAHLDATGNAAKAALDAIKVQLDAKIEALENEDVAVAAVITQIDALNGSSKLVEDMLAARTAYEALPTSAAKKRVTNIKILTDLEKSHKTVVNVVSLFEKLDTSAKNYLSKAKSAYTAYNKLAAADQVYVQNYNGLNDIVKVTEVVVQINALNPSKKTYKDDVKAAADAYTALGVTLQEQVVNYTDLTKAQGYVDTAKAFDDRILALANENPETFVSTIATLSADYKAMDKNAKKLVEQAKALTTYEKDNKAVIKVIQMIDALNPTSKDYTKKVLAARKAYNALDEVAQKRVTNYANLTAVEDVASLIGLIASLKPTSKTFLEDLKTARELYEGLPEEKKQAIINYDALVAAENEQTTAAGVIALIVLTEEQDADYLTKLMNARVAYDQLSSNQKKLVTNIKDLTTREKAVKPILNVMVQINELDPEAKNFVSKVNSVRKAYDKLTKDQKKYIDNIDVLLKYEPISNVVNLISKLKSSSSTFLQETSRARSLYDALPTDMQQYVTNYYLLEAAEASILGAGNVMQMITDLPSIDPKQYVKRVQEIRAAYNALPKDQQRAVQNYKVLQDQEKVVKPVIKVVEDIDRLLTAKDMNSQYQKILKAYDKLDGDQRRYVYNDQLLLSLDNVIKVYNNIAKLNPKDKFYFGMVEAVRKEYDSLNSIDKQRISNYSILLEAEKGMADVKKVVEMIAALSSTSSSYIEDVANAVAAYKTLDAKVRSQVINEDVLKQAEKDVATVLKVVQAIGSIDPDSSNFEKKVLDAEKSYSALSLEQQDLVYNYRVLEEYLKMIQ</sequence>
<dbReference type="RefSeq" id="WP_053993586.1">
    <property type="nucleotide sequence ID" value="NZ_CP065643.1"/>
</dbReference>
<evidence type="ECO:0000313" key="3">
    <source>
        <dbReference type="EMBL" id="KOY82334.1"/>
    </source>
</evidence>
<dbReference type="EMBL" id="LGCI01000005">
    <property type="protein sequence ID" value="KOY82334.1"/>
    <property type="molecule type" value="Genomic_DNA"/>
</dbReference>
<dbReference type="STRING" id="33935.ADM90_03015"/>
<dbReference type="PATRIC" id="fig|33935.3.peg.7"/>
<feature type="coiled-coil region" evidence="1">
    <location>
        <begin position="372"/>
        <end position="422"/>
    </location>
</feature>